<reference evidence="3 4" key="1">
    <citation type="submission" date="2016-10" db="EMBL/GenBank/DDBJ databases">
        <title>Draft genome sequence of Coniochaeta ligniaria NRRL30616, a lignocellulolytic fungus for bioabatement of inhibitors in plant biomass hydrolysates.</title>
        <authorList>
            <consortium name="DOE Joint Genome Institute"/>
            <person name="Jimenez D.J."/>
            <person name="Hector R.E."/>
            <person name="Riley R."/>
            <person name="Sun H."/>
            <person name="Grigoriev I.V."/>
            <person name="Van Elsas J.D."/>
            <person name="Nichols N.N."/>
        </authorList>
    </citation>
    <scope>NUCLEOTIDE SEQUENCE [LARGE SCALE GENOMIC DNA]</scope>
    <source>
        <strain evidence="3 4">NRRL 30616</strain>
    </source>
</reference>
<dbReference type="InterPro" id="IPR038921">
    <property type="entry name" value="YOR389W-like"/>
</dbReference>
<dbReference type="EMBL" id="KV875101">
    <property type="protein sequence ID" value="OIW25618.1"/>
    <property type="molecule type" value="Genomic_DNA"/>
</dbReference>
<dbReference type="PANTHER" id="PTHR35204:SF1">
    <property type="entry name" value="ENTEROTOXIN"/>
    <property type="match status" value="1"/>
</dbReference>
<dbReference type="PANTHER" id="PTHR35204">
    <property type="entry name" value="YALI0A21131P"/>
    <property type="match status" value="1"/>
</dbReference>
<keyword evidence="4" id="KW-1185">Reference proteome</keyword>
<dbReference type="OrthoDB" id="10261782at2759"/>
<dbReference type="STRING" id="1408157.A0A1J7JDF8"/>
<gene>
    <name evidence="3" type="ORF">CONLIGDRAFT_635453</name>
</gene>
<proteinExistence type="predicted"/>
<dbReference type="Proteomes" id="UP000182658">
    <property type="component" value="Unassembled WGS sequence"/>
</dbReference>
<dbReference type="AlphaFoldDB" id="A0A1J7JDF8"/>
<dbReference type="InParanoid" id="A0A1J7JDF8"/>
<sequence>MAPKRTILSVLLLCLLQCDTTFASAQELSAPLPDIEVASRSPNAFRIFNAVHSALRQWGSSIQHNGLSFFPVTIPEGNLFYHGRHDAEKPASFEWLAFEMEHASQFAQSYDFPDDSVSPSLLSKGSQLGQALSLHGKVSSIEAQIHGTHDAGEERASDTSFGQYILTEHGSDDDDDHGKPPNRRPHYPPSARGYLQTYRAAQPLNLLYLDGMAAAKCPLGTLDSQNLILLDWDGRKDMMRDEWERAGALCRQAAEWGIDGYIRMEAGFEIIYCNFSTGAGLDLVSVHGSPWRNETHDSANEGWGGEWFVMGAFEWLRAASARYHGMVRGRADIDFSGMVSAFSYDVNTTNPDTQRPELPRIVNATAEERQGIRDRVREVLRARQGKTASSVDWQAVVDNIVTRFSARLWFLTEASPSARNFRSQLATLLYPFLDFPDDISLENVSRALERCTDIHLSTVALDQKHWTPEDHAIYAAVRSVSHTICDSLFTMRKEIHSTNGTTSGDDDAAERVQSLALDLRAKLDWTTWKECGKCPTPEEMCFVAMFPGGDAEDHFTPRCKNQDEIGYGYFFNRPLVS</sequence>
<feature type="region of interest" description="Disordered" evidence="1">
    <location>
        <begin position="166"/>
        <end position="191"/>
    </location>
</feature>
<organism evidence="3 4">
    <name type="scientific">Coniochaeta ligniaria NRRL 30616</name>
    <dbReference type="NCBI Taxonomy" id="1408157"/>
    <lineage>
        <taxon>Eukaryota</taxon>
        <taxon>Fungi</taxon>
        <taxon>Dikarya</taxon>
        <taxon>Ascomycota</taxon>
        <taxon>Pezizomycotina</taxon>
        <taxon>Sordariomycetes</taxon>
        <taxon>Sordariomycetidae</taxon>
        <taxon>Coniochaetales</taxon>
        <taxon>Coniochaetaceae</taxon>
        <taxon>Coniochaeta</taxon>
    </lineage>
</organism>
<feature type="chain" id="PRO_5012995567" evidence="2">
    <location>
        <begin position="26"/>
        <end position="577"/>
    </location>
</feature>
<accession>A0A1J7JDF8</accession>
<keyword evidence="2" id="KW-0732">Signal</keyword>
<protein>
    <submittedName>
        <fullName evidence="3">Uncharacterized protein</fullName>
    </submittedName>
</protein>
<feature type="signal peptide" evidence="2">
    <location>
        <begin position="1"/>
        <end position="25"/>
    </location>
</feature>
<name>A0A1J7JDF8_9PEZI</name>
<dbReference type="FunCoup" id="A0A1J7JDF8">
    <property type="interactions" value="15"/>
</dbReference>
<evidence type="ECO:0000256" key="1">
    <source>
        <dbReference type="SAM" id="MobiDB-lite"/>
    </source>
</evidence>
<evidence type="ECO:0000256" key="2">
    <source>
        <dbReference type="SAM" id="SignalP"/>
    </source>
</evidence>
<evidence type="ECO:0000313" key="3">
    <source>
        <dbReference type="EMBL" id="OIW25618.1"/>
    </source>
</evidence>
<evidence type="ECO:0000313" key="4">
    <source>
        <dbReference type="Proteomes" id="UP000182658"/>
    </source>
</evidence>